<dbReference type="InterPro" id="IPR036388">
    <property type="entry name" value="WH-like_DNA-bd_sf"/>
</dbReference>
<evidence type="ECO:0000256" key="3">
    <source>
        <dbReference type="ARBA" id="ARBA00022801"/>
    </source>
</evidence>
<proteinExistence type="inferred from homology"/>
<organism evidence="6 7">
    <name type="scientific">Obba rivulosa</name>
    <dbReference type="NCBI Taxonomy" id="1052685"/>
    <lineage>
        <taxon>Eukaryota</taxon>
        <taxon>Fungi</taxon>
        <taxon>Dikarya</taxon>
        <taxon>Basidiomycota</taxon>
        <taxon>Agaricomycotina</taxon>
        <taxon>Agaricomycetes</taxon>
        <taxon>Polyporales</taxon>
        <taxon>Gelatoporiaceae</taxon>
        <taxon>Obba</taxon>
    </lineage>
</organism>
<dbReference type="InterPro" id="IPR041516">
    <property type="entry name" value="LACTB2_WH"/>
</dbReference>
<dbReference type="InterPro" id="IPR047921">
    <property type="entry name" value="LACTB2-like_MBL-fold"/>
</dbReference>
<dbReference type="PANTHER" id="PTHR23131:SF0">
    <property type="entry name" value="ENDORIBONUCLEASE LACTB2"/>
    <property type="match status" value="1"/>
</dbReference>
<keyword evidence="3 6" id="KW-0378">Hydrolase</keyword>
<dbReference type="Gene3D" id="1.10.10.10">
    <property type="entry name" value="Winged helix-like DNA-binding domain superfamily/Winged helix DNA-binding domain"/>
    <property type="match status" value="1"/>
</dbReference>
<dbReference type="Pfam" id="PF00753">
    <property type="entry name" value="Lactamase_B"/>
    <property type="match status" value="1"/>
</dbReference>
<evidence type="ECO:0000256" key="2">
    <source>
        <dbReference type="ARBA" id="ARBA00022723"/>
    </source>
</evidence>
<dbReference type="SUPFAM" id="SSF56281">
    <property type="entry name" value="Metallo-hydrolase/oxidoreductase"/>
    <property type="match status" value="1"/>
</dbReference>
<keyword evidence="2" id="KW-0479">Metal-binding</keyword>
<dbReference type="GO" id="GO:0046872">
    <property type="term" value="F:metal ion binding"/>
    <property type="evidence" value="ECO:0007669"/>
    <property type="project" value="UniProtKB-KW"/>
</dbReference>
<gene>
    <name evidence="6" type="ORF">OBBRIDRAFT_776609</name>
</gene>
<dbReference type="Pfam" id="PF17778">
    <property type="entry name" value="WHD_BLACT"/>
    <property type="match status" value="1"/>
</dbReference>
<evidence type="ECO:0000313" key="7">
    <source>
        <dbReference type="Proteomes" id="UP000250043"/>
    </source>
</evidence>
<dbReference type="CDD" id="cd07722">
    <property type="entry name" value="LACTB2-like_MBL-fold"/>
    <property type="match status" value="1"/>
</dbReference>
<dbReference type="GO" id="GO:0044550">
    <property type="term" value="P:secondary metabolite biosynthetic process"/>
    <property type="evidence" value="ECO:0007669"/>
    <property type="project" value="TreeGrafter"/>
</dbReference>
<evidence type="ECO:0000256" key="1">
    <source>
        <dbReference type="ARBA" id="ARBA00006759"/>
    </source>
</evidence>
<evidence type="ECO:0000259" key="5">
    <source>
        <dbReference type="SMART" id="SM00849"/>
    </source>
</evidence>
<dbReference type="OrthoDB" id="17458at2759"/>
<protein>
    <submittedName>
        <fullName evidence="6">Metallo-hydrolase/oxidoreductase</fullName>
    </submittedName>
</protein>
<dbReference type="Gene3D" id="3.60.15.10">
    <property type="entry name" value="Ribonuclease Z/Hydroxyacylglutathione hydrolase-like"/>
    <property type="match status" value="1"/>
</dbReference>
<feature type="domain" description="Metallo-beta-lactamase" evidence="5">
    <location>
        <begin position="32"/>
        <end position="250"/>
    </location>
</feature>
<accession>A0A8E2DJQ4</accession>
<dbReference type="InterPro" id="IPR050662">
    <property type="entry name" value="Sec-metab_biosynth-thioest"/>
</dbReference>
<dbReference type="PANTHER" id="PTHR23131">
    <property type="entry name" value="ENDORIBONUCLEASE LACTB2"/>
    <property type="match status" value="1"/>
</dbReference>
<evidence type="ECO:0000313" key="6">
    <source>
        <dbReference type="EMBL" id="OCH90655.1"/>
    </source>
</evidence>
<evidence type="ECO:0000256" key="4">
    <source>
        <dbReference type="ARBA" id="ARBA00022833"/>
    </source>
</evidence>
<name>A0A8E2DJQ4_9APHY</name>
<keyword evidence="7" id="KW-1185">Reference proteome</keyword>
<sequence>MEALEAIPNLTRLSKSVVRILGQNPGKFTLQGTNTYLIGHHNPYILIDTGEGKPEYIPHLEEALRDITKEVHADQPDISDIIITHKHHDHCGGLPSVLSLLRRLWDNNQNGNATPFVPPRIHKLPLPAPDTKLQSILESLPQGSYTPGPSGGPVHELRDGQLLQVTNAPSGIDTTSSVLQVIHTPGHTADSLCLYYPAARALFTADTVLGHGSAVFEDLGPYMFSLRKLIDFGSEEIDGTPRYGTVYPGHGPAVPDGLKHVSTYLQHRTEREEQILKVLQWPPPSDDPWTTWTIVQTIYADYPQSLWEPAAASVSQHLRKLEAEGRVECLGGTSKRTEWEFIR</sequence>
<dbReference type="GO" id="GO:0016787">
    <property type="term" value="F:hydrolase activity"/>
    <property type="evidence" value="ECO:0007669"/>
    <property type="project" value="UniProtKB-KW"/>
</dbReference>
<comment type="similarity">
    <text evidence="1">Belongs to the metallo-beta-lactamase superfamily. Glyoxalase II family.</text>
</comment>
<dbReference type="SMART" id="SM00849">
    <property type="entry name" value="Lactamase_B"/>
    <property type="match status" value="1"/>
</dbReference>
<dbReference type="AlphaFoldDB" id="A0A8E2DJQ4"/>
<dbReference type="InterPro" id="IPR001279">
    <property type="entry name" value="Metallo-B-lactamas"/>
</dbReference>
<keyword evidence="4" id="KW-0862">Zinc</keyword>
<dbReference type="InterPro" id="IPR036866">
    <property type="entry name" value="RibonucZ/Hydroxyglut_hydro"/>
</dbReference>
<reference evidence="6 7" key="1">
    <citation type="submission" date="2016-07" db="EMBL/GenBank/DDBJ databases">
        <title>Draft genome of the white-rot fungus Obba rivulosa 3A-2.</title>
        <authorList>
            <consortium name="DOE Joint Genome Institute"/>
            <person name="Miettinen O."/>
            <person name="Riley R."/>
            <person name="Acob R."/>
            <person name="Barry K."/>
            <person name="Cullen D."/>
            <person name="De Vries R."/>
            <person name="Hainaut M."/>
            <person name="Hatakka A."/>
            <person name="Henrissat B."/>
            <person name="Hilden K."/>
            <person name="Kuo R."/>
            <person name="Labutti K."/>
            <person name="Lipzen A."/>
            <person name="Makela M.R."/>
            <person name="Sandor L."/>
            <person name="Spatafora J.W."/>
            <person name="Grigoriev I.V."/>
            <person name="Hibbett D.S."/>
        </authorList>
    </citation>
    <scope>NUCLEOTIDE SEQUENCE [LARGE SCALE GENOMIC DNA]</scope>
    <source>
        <strain evidence="6 7">3A-2</strain>
    </source>
</reference>
<dbReference type="Proteomes" id="UP000250043">
    <property type="component" value="Unassembled WGS sequence"/>
</dbReference>
<dbReference type="EMBL" id="KV722400">
    <property type="protein sequence ID" value="OCH90655.1"/>
    <property type="molecule type" value="Genomic_DNA"/>
</dbReference>